<keyword evidence="1" id="KW-1188">Viral release from host cell</keyword>
<dbReference type="KEGG" id="lxy:O159_17020"/>
<accession>U3P5Z7</accession>
<keyword evidence="2" id="KW-0472">Membrane</keyword>
<evidence type="ECO:0000256" key="2">
    <source>
        <dbReference type="SAM" id="Phobius"/>
    </source>
</evidence>
<dbReference type="InterPro" id="IPR010090">
    <property type="entry name" value="Phage_tape_meas"/>
</dbReference>
<evidence type="ECO:0000313" key="4">
    <source>
        <dbReference type="EMBL" id="AGW41745.1"/>
    </source>
</evidence>
<dbReference type="PANTHER" id="PTHR37813">
    <property type="entry name" value="FELS-2 PROPHAGE PROTEIN"/>
    <property type="match status" value="1"/>
</dbReference>
<dbReference type="NCBIfam" id="TIGR01760">
    <property type="entry name" value="tape_meas_TP901"/>
    <property type="match status" value="1"/>
</dbReference>
<dbReference type="RefSeq" id="WP_021755223.1">
    <property type="nucleotide sequence ID" value="NC_022438.1"/>
</dbReference>
<evidence type="ECO:0000313" key="5">
    <source>
        <dbReference type="EMBL" id="AGW42268.1"/>
    </source>
</evidence>
<gene>
    <name evidence="4" type="ORF">O159_17020</name>
    <name evidence="5" type="ORF">O159_23070</name>
</gene>
<feature type="transmembrane region" description="Helical" evidence="2">
    <location>
        <begin position="385"/>
        <end position="410"/>
    </location>
</feature>
<dbReference type="EMBL" id="CP006734">
    <property type="protein sequence ID" value="AGW42268.1"/>
    <property type="molecule type" value="Genomic_DNA"/>
</dbReference>
<name>U3P5Z7_LEIXC</name>
<dbReference type="eggNOG" id="COG5283">
    <property type="taxonomic scope" value="Bacteria"/>
</dbReference>
<protein>
    <recommendedName>
        <fullName evidence="3">Phage tail tape measure protein domain-containing protein</fullName>
    </recommendedName>
</protein>
<dbReference type="AlphaFoldDB" id="U3P5Z7"/>
<dbReference type="Proteomes" id="UP000016743">
    <property type="component" value="Chromosome"/>
</dbReference>
<organism evidence="4 6">
    <name type="scientific">Leifsonia xyli subsp. cynodontis DSM 46306</name>
    <dbReference type="NCBI Taxonomy" id="1389489"/>
    <lineage>
        <taxon>Bacteria</taxon>
        <taxon>Bacillati</taxon>
        <taxon>Actinomycetota</taxon>
        <taxon>Actinomycetes</taxon>
        <taxon>Micrococcales</taxon>
        <taxon>Microbacteriaceae</taxon>
        <taxon>Leifsonia</taxon>
    </lineage>
</organism>
<evidence type="ECO:0000259" key="3">
    <source>
        <dbReference type="Pfam" id="PF10145"/>
    </source>
</evidence>
<proteinExistence type="predicted"/>
<keyword evidence="6" id="KW-1185">Reference proteome</keyword>
<feature type="domain" description="Phage tail tape measure protein" evidence="3">
    <location>
        <begin position="97"/>
        <end position="296"/>
    </location>
</feature>
<keyword evidence="2" id="KW-0812">Transmembrane</keyword>
<evidence type="ECO:0000256" key="1">
    <source>
        <dbReference type="ARBA" id="ARBA00022612"/>
    </source>
</evidence>
<dbReference type="STRING" id="1389489.O159_17020"/>
<sequence length="946" mass="97027">MADRTTKVTFTANFNNYLAGMDAASRKTQEFAAGSAQKLAAQKQAFTDIGHTALLAGGVIAAGLVVAVNAFSEFDAKMSQVHALSHASGDDMKRLSDAAMTAGTQIGFSAAQTADAEIELIKAGVSVSNILGGALKGSLELAAAGQIDVADATEIATIALTQFGLKGSDIPHVADLLAAGADKALGGVSDLGEALKSGGLVAAQFGVSLDETVGTLSAFANAGLLGETAGTDLRQMLLKLADPSAEAQHDMERLGISLYDQQGKFVGIANLAGQLHDKLGALDEATRNQTLATIFGARAIAGANVLYKEGAKGISDWTNNVNDTGFAAAQAAGKMDNLQGDITKLGAAFQNDLIKGGSGANDVLRGTVQNVTALVKTISGVPQPVVAVGVVIAGLTAGVLLLGGGFLSIVPKIAATKAAMAELNLTGRSLGKMLGKGGLIAAGLIGLEGALAGASSSIQLTSAQVSDLNSRLNNADFTGINKEFVDANGNITKMGDALDDLFSPNFFKNYYGGVAQLNGVLKNWTGIDLGAWADTNKAKFAQLGTQLGETAKKDLPQAARQFQQFVKLAGGGSEKAHELLNAMPDYKAALIDLASGMGKTLSGQELLNLAQGKGTFAAKLATKSAARQAAALAKLSGTAVDAKGDISDLAKEITNFGKAEFDAEDTDRALHQAIDDVTSKLKDQVDAYKQAHGNLNGFTKSLDINTQNGRDNSAALEQIAKSALAHAAAVATQTGSQEQATAAINDGRAALINALAQFGVTGQAAQEYADKLGLIPSNVSTLIKLNKSQAQIDAENLIDTLNRVQRNIDIAVTLHGANHLATTGGLRVANANGGMYSYADGGFGAGIYSGGAPLYKFAEPETRWEAFISGKPGQEARSRQIWAQAGRKLGMGPSGAASSTTVSLAGATILMSVDGRQMTAVIQDQIVSASRAQKTGLQGGMQEVAY</sequence>
<dbReference type="OrthoDB" id="2183194at2"/>
<dbReference type="EMBL" id="CP006734">
    <property type="protein sequence ID" value="AGW41745.1"/>
    <property type="molecule type" value="Genomic_DNA"/>
</dbReference>
<dbReference type="Pfam" id="PF10145">
    <property type="entry name" value="PhageMin_Tail"/>
    <property type="match status" value="1"/>
</dbReference>
<dbReference type="HOGENOM" id="CLU_310746_0_0_11"/>
<dbReference type="PANTHER" id="PTHR37813:SF1">
    <property type="entry name" value="FELS-2 PROPHAGE PROTEIN"/>
    <property type="match status" value="1"/>
</dbReference>
<evidence type="ECO:0000313" key="6">
    <source>
        <dbReference type="Proteomes" id="UP000016743"/>
    </source>
</evidence>
<keyword evidence="2" id="KW-1133">Transmembrane helix</keyword>
<dbReference type="PATRIC" id="fig|1389489.3.peg.1640"/>
<reference evidence="4 6" key="1">
    <citation type="journal article" date="2013" name="Genome Announc.">
        <title>Complete Genome Sequence of Leifsonia xyli subsp. cynodontis Strain DSM46306, a Gram-Positive Bacterial Pathogen of Grasses.</title>
        <authorList>
            <person name="Monteiro-Vitorello C.B."/>
            <person name="Zerillo M.M."/>
            <person name="Van Sluys M.A."/>
            <person name="Camargo L.E."/>
            <person name="Kitajima J.P."/>
        </authorList>
    </citation>
    <scope>NUCLEOTIDE SEQUENCE [LARGE SCALE GENOMIC DNA]</scope>
    <source>
        <strain evidence="4 6">DSM 46306</strain>
    </source>
</reference>
<dbReference type="KEGG" id="lxy:O159_23070"/>